<proteinExistence type="predicted"/>
<keyword evidence="2" id="KW-1185">Reference proteome</keyword>
<organism evidence="1 2">
    <name type="scientific">Chitinophaga oryziterrae</name>
    <dbReference type="NCBI Taxonomy" id="1031224"/>
    <lineage>
        <taxon>Bacteria</taxon>
        <taxon>Pseudomonadati</taxon>
        <taxon>Bacteroidota</taxon>
        <taxon>Chitinophagia</taxon>
        <taxon>Chitinophagales</taxon>
        <taxon>Chitinophagaceae</taxon>
        <taxon>Chitinophaga</taxon>
    </lineage>
</organism>
<dbReference type="Proteomes" id="UP000468388">
    <property type="component" value="Unassembled WGS sequence"/>
</dbReference>
<dbReference type="EMBL" id="WRXO01000003">
    <property type="protein sequence ID" value="MVT41440.1"/>
    <property type="molecule type" value="Genomic_DNA"/>
</dbReference>
<comment type="caution">
    <text evidence="1">The sequence shown here is derived from an EMBL/GenBank/DDBJ whole genome shotgun (WGS) entry which is preliminary data.</text>
</comment>
<evidence type="ECO:0000313" key="1">
    <source>
        <dbReference type="EMBL" id="MVT41440.1"/>
    </source>
</evidence>
<dbReference type="AlphaFoldDB" id="A0A6N8J874"/>
<name>A0A6N8J874_9BACT</name>
<evidence type="ECO:0000313" key="2">
    <source>
        <dbReference type="Proteomes" id="UP000468388"/>
    </source>
</evidence>
<gene>
    <name evidence="1" type="ORF">GO495_12660</name>
</gene>
<protein>
    <submittedName>
        <fullName evidence="1">YceI family protein</fullName>
    </submittedName>
</protein>
<sequence length="190" mass="21307">MDVRTLLFLFAFIPSLEKVRWVAKGGSLKVDGTTNVNKFSCQVRDYNHPDTLTFYPAPQSVQMSGSVKLPVMSFDCMNGAMTDGLRKALNAKEFPRLSITFLSLEKYPVLKSAEESIRGTVNIEMAGVSKKVAVNYRILMDDQQVIHLVGNQTILFTSFGLIPPRKLGGMIRTDDQLQVEFHISFKVLKD</sequence>
<accession>A0A6N8J874</accession>
<reference evidence="1 2" key="1">
    <citation type="submission" date="2019-12" db="EMBL/GenBank/DDBJ databases">
        <title>The draft genomic sequence of strain Chitinophaga oryziterrae JCM 16595.</title>
        <authorList>
            <person name="Zhang X."/>
        </authorList>
    </citation>
    <scope>NUCLEOTIDE SEQUENCE [LARGE SCALE GENOMIC DNA]</scope>
    <source>
        <strain evidence="1 2">JCM 16595</strain>
    </source>
</reference>
<dbReference type="OrthoDB" id="9794147at2"/>
<dbReference type="SUPFAM" id="SSF101874">
    <property type="entry name" value="YceI-like"/>
    <property type="match status" value="1"/>
</dbReference>
<dbReference type="Gene3D" id="2.40.128.110">
    <property type="entry name" value="Lipid/polyisoprenoid-binding, YceI-like"/>
    <property type="match status" value="1"/>
</dbReference>
<dbReference type="InterPro" id="IPR036761">
    <property type="entry name" value="TTHA0802/YceI-like_sf"/>
</dbReference>
<dbReference type="RefSeq" id="WP_157300069.1">
    <property type="nucleotide sequence ID" value="NZ_BAAAZB010000025.1"/>
</dbReference>